<dbReference type="AlphaFoldDB" id="A0A750H889"/>
<reference evidence="1" key="1">
    <citation type="journal article" date="2018" name="Genome Biol.">
        <title>SKESA: strategic k-mer extension for scrupulous assemblies.</title>
        <authorList>
            <person name="Souvorov A."/>
            <person name="Agarwala R."/>
            <person name="Lipman D.J."/>
        </authorList>
    </citation>
    <scope>NUCLEOTIDE SEQUENCE</scope>
    <source>
        <strain evidence="1">MA.GA5714TB</strain>
    </source>
</reference>
<protein>
    <submittedName>
        <fullName evidence="1">Uncharacterized protein</fullName>
    </submittedName>
</protein>
<reference evidence="1" key="2">
    <citation type="submission" date="2020-02" db="EMBL/GenBank/DDBJ databases">
        <authorList>
            <consortium name="NCBI Pathogen Detection Project"/>
        </authorList>
    </citation>
    <scope>NUCLEOTIDE SEQUENCE</scope>
    <source>
        <strain evidence="1">MA.GA5714TB</strain>
    </source>
</reference>
<gene>
    <name evidence="1" type="ORF">G9E63_004392</name>
</gene>
<proteinExistence type="predicted"/>
<evidence type="ECO:0000313" key="1">
    <source>
        <dbReference type="EMBL" id="HAF6252711.1"/>
    </source>
</evidence>
<comment type="caution">
    <text evidence="1">The sequence shown here is derived from an EMBL/GenBank/DDBJ whole genome shotgun (WGS) entry which is preliminary data.</text>
</comment>
<dbReference type="EMBL" id="DAAVPT010000017">
    <property type="protein sequence ID" value="HAF6252711.1"/>
    <property type="molecule type" value="Genomic_DNA"/>
</dbReference>
<name>A0A750H889_SALER</name>
<organism evidence="1">
    <name type="scientific">Salmonella enterica</name>
    <name type="common">Salmonella choleraesuis</name>
    <dbReference type="NCBI Taxonomy" id="28901"/>
    <lineage>
        <taxon>Bacteria</taxon>
        <taxon>Pseudomonadati</taxon>
        <taxon>Pseudomonadota</taxon>
        <taxon>Gammaproteobacteria</taxon>
        <taxon>Enterobacterales</taxon>
        <taxon>Enterobacteriaceae</taxon>
        <taxon>Salmonella</taxon>
    </lineage>
</organism>
<accession>A0A750H889</accession>
<sequence>MIGFSNDPSLAELSMMAEGKMLSNSTYRMELNADVPVSVSLTEEARQRRLELIREAAEGRK</sequence>